<feature type="transmembrane region" description="Helical" evidence="12">
    <location>
        <begin position="174"/>
        <end position="198"/>
    </location>
</feature>
<dbReference type="KEGG" id="psyo:PB01_09650"/>
<proteinExistence type="predicted"/>
<dbReference type="Gene3D" id="1.10.287.70">
    <property type="match status" value="1"/>
</dbReference>
<organism evidence="14 15">
    <name type="scientific">Psychrobacillus glaciei</name>
    <dbReference type="NCBI Taxonomy" id="2283160"/>
    <lineage>
        <taxon>Bacteria</taxon>
        <taxon>Bacillati</taxon>
        <taxon>Bacillota</taxon>
        <taxon>Bacilli</taxon>
        <taxon>Bacillales</taxon>
        <taxon>Bacillaceae</taxon>
        <taxon>Psychrobacillus</taxon>
    </lineage>
</organism>
<evidence type="ECO:0000313" key="14">
    <source>
        <dbReference type="EMBL" id="QFF99070.1"/>
    </source>
</evidence>
<evidence type="ECO:0000256" key="11">
    <source>
        <dbReference type="ARBA" id="ARBA00023303"/>
    </source>
</evidence>
<feature type="transmembrane region" description="Helical" evidence="12">
    <location>
        <begin position="150"/>
        <end position="167"/>
    </location>
</feature>
<reference evidence="14 15" key="1">
    <citation type="submission" date="2018-07" db="EMBL/GenBank/DDBJ databases">
        <title>Complete genome sequence of Psychrobacillus sp. PB01, isolated from iceberg, and comparative genome analysis of Psychrobacillus strains.</title>
        <authorList>
            <person name="Lee P.C."/>
        </authorList>
    </citation>
    <scope>NUCLEOTIDE SEQUENCE [LARGE SCALE GENOMIC DNA]</scope>
    <source>
        <strain evidence="14 15">PB01</strain>
    </source>
</reference>
<evidence type="ECO:0000256" key="6">
    <source>
        <dbReference type="ARBA" id="ARBA00022882"/>
    </source>
</evidence>
<dbReference type="GO" id="GO:0001508">
    <property type="term" value="P:action potential"/>
    <property type="evidence" value="ECO:0007669"/>
    <property type="project" value="TreeGrafter"/>
</dbReference>
<dbReference type="InterPro" id="IPR005821">
    <property type="entry name" value="Ion_trans_dom"/>
</dbReference>
<keyword evidence="15" id="KW-1185">Reference proteome</keyword>
<keyword evidence="7" id="KW-0630">Potassium</keyword>
<sequence length="273" mass="31292">MKGFFVLYEFFIFLLILLYLTIIIAGYTSSEMLSKEQIRWIDYSFIGYFAIEYIIRLYKSDNKRKFFKENIFDLIALIPFDAYFKVARLMRLVRLVRIMKVSKTLQGVFKTGGLTYVFIFTFLVMMWGAISNFIFENGHNSSIKSVGDSIWWAMVTVSSVGYGDIYPVTIGGRIVAGILMLVGIGLIGSITGSMAIYFSNIERTIQLVDDPLDHDENDLHTYITKQVKKIDTLDEEGLEHLIDSIKVLYRKKMKTGKTIIDIEENSGGSKDDM</sequence>
<dbReference type="OrthoDB" id="9785285at2"/>
<evidence type="ECO:0000313" key="15">
    <source>
        <dbReference type="Proteomes" id="UP000325517"/>
    </source>
</evidence>
<dbReference type="InterPro" id="IPR028325">
    <property type="entry name" value="VG_K_chnl"/>
</dbReference>
<evidence type="ECO:0000256" key="5">
    <source>
        <dbReference type="ARBA" id="ARBA00022826"/>
    </source>
</evidence>
<evidence type="ECO:0000256" key="9">
    <source>
        <dbReference type="ARBA" id="ARBA00023065"/>
    </source>
</evidence>
<name>A0A5J6SM43_9BACI</name>
<feature type="transmembrane region" description="Helical" evidence="12">
    <location>
        <begin position="6"/>
        <end position="28"/>
    </location>
</feature>
<dbReference type="EMBL" id="CP031223">
    <property type="protein sequence ID" value="QFF99070.1"/>
    <property type="molecule type" value="Genomic_DNA"/>
</dbReference>
<dbReference type="RefSeq" id="WP_151700001.1">
    <property type="nucleotide sequence ID" value="NZ_CP031223.1"/>
</dbReference>
<evidence type="ECO:0000256" key="4">
    <source>
        <dbReference type="ARBA" id="ARBA00022692"/>
    </source>
</evidence>
<keyword evidence="9" id="KW-0406">Ion transport</keyword>
<evidence type="ECO:0000256" key="10">
    <source>
        <dbReference type="ARBA" id="ARBA00023136"/>
    </source>
</evidence>
<dbReference type="Gene3D" id="1.20.120.350">
    <property type="entry name" value="Voltage-gated potassium channels. Chain C"/>
    <property type="match status" value="1"/>
</dbReference>
<dbReference type="PANTHER" id="PTHR11537">
    <property type="entry name" value="VOLTAGE-GATED POTASSIUM CHANNEL"/>
    <property type="match status" value="1"/>
</dbReference>
<dbReference type="Proteomes" id="UP000325517">
    <property type="component" value="Chromosome"/>
</dbReference>
<evidence type="ECO:0000256" key="1">
    <source>
        <dbReference type="ARBA" id="ARBA00004141"/>
    </source>
</evidence>
<dbReference type="Pfam" id="PF00520">
    <property type="entry name" value="Ion_trans"/>
    <property type="match status" value="1"/>
</dbReference>
<dbReference type="InterPro" id="IPR027359">
    <property type="entry name" value="Volt_channel_dom_sf"/>
</dbReference>
<keyword evidence="8 12" id="KW-1133">Transmembrane helix</keyword>
<dbReference type="Gene3D" id="1.20.5.110">
    <property type="match status" value="1"/>
</dbReference>
<keyword evidence="4 12" id="KW-0812">Transmembrane</keyword>
<gene>
    <name evidence="14" type="ORF">PB01_09650</name>
</gene>
<dbReference type="PANTHER" id="PTHR11537:SF254">
    <property type="entry name" value="POTASSIUM VOLTAGE-GATED CHANNEL PROTEIN SHAB"/>
    <property type="match status" value="1"/>
</dbReference>
<dbReference type="GO" id="GO:0008076">
    <property type="term" value="C:voltage-gated potassium channel complex"/>
    <property type="evidence" value="ECO:0007669"/>
    <property type="project" value="InterPro"/>
</dbReference>
<evidence type="ECO:0000256" key="7">
    <source>
        <dbReference type="ARBA" id="ARBA00022958"/>
    </source>
</evidence>
<feature type="transmembrane region" description="Helical" evidence="12">
    <location>
        <begin position="40"/>
        <end position="58"/>
    </location>
</feature>
<protein>
    <submittedName>
        <fullName evidence="14">Ion transporter</fullName>
    </submittedName>
</protein>
<dbReference type="SUPFAM" id="SSF81324">
    <property type="entry name" value="Voltage-gated potassium channels"/>
    <property type="match status" value="1"/>
</dbReference>
<evidence type="ECO:0000256" key="8">
    <source>
        <dbReference type="ARBA" id="ARBA00022989"/>
    </source>
</evidence>
<keyword evidence="10 12" id="KW-0472">Membrane</keyword>
<evidence type="ECO:0000256" key="2">
    <source>
        <dbReference type="ARBA" id="ARBA00022448"/>
    </source>
</evidence>
<dbReference type="GO" id="GO:0005249">
    <property type="term" value="F:voltage-gated potassium channel activity"/>
    <property type="evidence" value="ECO:0007669"/>
    <property type="project" value="InterPro"/>
</dbReference>
<evidence type="ECO:0000259" key="13">
    <source>
        <dbReference type="Pfam" id="PF00520"/>
    </source>
</evidence>
<keyword evidence="5" id="KW-0631">Potassium channel</keyword>
<dbReference type="AlphaFoldDB" id="A0A5J6SM43"/>
<comment type="subcellular location">
    <subcellularLocation>
        <location evidence="1">Membrane</location>
        <topology evidence="1">Multi-pass membrane protein</topology>
    </subcellularLocation>
</comment>
<evidence type="ECO:0000256" key="3">
    <source>
        <dbReference type="ARBA" id="ARBA00022538"/>
    </source>
</evidence>
<keyword evidence="3" id="KW-0633">Potassium transport</keyword>
<feature type="transmembrane region" description="Helical" evidence="12">
    <location>
        <begin position="108"/>
        <end position="130"/>
    </location>
</feature>
<accession>A0A5J6SM43</accession>
<keyword evidence="2" id="KW-0813">Transport</keyword>
<feature type="domain" description="Ion transport" evidence="13">
    <location>
        <begin position="8"/>
        <end position="203"/>
    </location>
</feature>
<keyword evidence="11" id="KW-0407">Ion channel</keyword>
<keyword evidence="6" id="KW-0851">Voltage-gated channel</keyword>
<evidence type="ECO:0000256" key="12">
    <source>
        <dbReference type="SAM" id="Phobius"/>
    </source>
</evidence>